<reference evidence="3 4" key="1">
    <citation type="submission" date="2019-01" db="EMBL/GenBank/DDBJ databases">
        <authorList>
            <person name="Chen W.-M."/>
        </authorList>
    </citation>
    <scope>NUCLEOTIDE SEQUENCE [LARGE SCALE GENOMIC DNA]</scope>
    <source>
        <strain evidence="3 4">CCP-18</strain>
    </source>
</reference>
<evidence type="ECO:0000259" key="2">
    <source>
        <dbReference type="Pfam" id="PF01869"/>
    </source>
</evidence>
<feature type="compositionally biased region" description="Basic residues" evidence="1">
    <location>
        <begin position="1"/>
        <end position="29"/>
    </location>
</feature>
<comment type="caution">
    <text evidence="3">The sequence shown here is derived from an EMBL/GenBank/DDBJ whole genome shotgun (WGS) entry which is preliminary data.</text>
</comment>
<feature type="region of interest" description="Disordered" evidence="1">
    <location>
        <begin position="1"/>
        <end position="37"/>
    </location>
</feature>
<proteinExistence type="predicted"/>
<sequence length="343" mass="35725">MARRVGRPRPVRLAGRRRRAGGQRHRPQRARGPAPRLAAVSTPLFVGLDAGGTATRWAAVDAGGALVAEGQVDGFSGLHLSQPEPRQQLPHTLAALAQQMRPHGHAVAVVGGVTGISDPAAALTQELNGLIAQALGTPRVACHSDMHVAFHAAFQPGEGVLVYAGTGSIATHLDAAGTLHRAGGRGFALGDEGGGYWIAKEALAAIWRREDEAPGSWPHSGLARAVFNALGGPDWALTRQFVYASDRGAVGRLALAVAEAAERHDPEACALLHRAGQELGRLGAVLRRRLGPQPVVAAGRVLLLHPLVTEGLRAALPADCPLQTRQLASHHAAARLALNAFAA</sequence>
<dbReference type="Pfam" id="PF01869">
    <property type="entry name" value="BcrAD_BadFG"/>
    <property type="match status" value="1"/>
</dbReference>
<dbReference type="SUPFAM" id="SSF53067">
    <property type="entry name" value="Actin-like ATPase domain"/>
    <property type="match status" value="2"/>
</dbReference>
<dbReference type="PANTHER" id="PTHR43190">
    <property type="entry name" value="N-ACETYL-D-GLUCOSAMINE KINASE"/>
    <property type="match status" value="1"/>
</dbReference>
<dbReference type="InterPro" id="IPR043129">
    <property type="entry name" value="ATPase_NBD"/>
</dbReference>
<dbReference type="AlphaFoldDB" id="A0A3S2UJI5"/>
<dbReference type="PANTHER" id="PTHR43190:SF3">
    <property type="entry name" value="N-ACETYL-D-GLUCOSAMINE KINASE"/>
    <property type="match status" value="1"/>
</dbReference>
<dbReference type="InterPro" id="IPR002731">
    <property type="entry name" value="ATPase_BadF"/>
</dbReference>
<accession>A0A3S2UJI5</accession>
<dbReference type="EMBL" id="SACM01000001">
    <property type="protein sequence ID" value="RVT87581.1"/>
    <property type="molecule type" value="Genomic_DNA"/>
</dbReference>
<dbReference type="InterPro" id="IPR052519">
    <property type="entry name" value="Euk-type_GlcNAc_Kinase"/>
</dbReference>
<dbReference type="OrthoDB" id="8701357at2"/>
<evidence type="ECO:0000313" key="4">
    <source>
        <dbReference type="Proteomes" id="UP000288587"/>
    </source>
</evidence>
<organism evidence="3 4">
    <name type="scientific">Inhella crocodyli</name>
    <dbReference type="NCBI Taxonomy" id="2499851"/>
    <lineage>
        <taxon>Bacteria</taxon>
        <taxon>Pseudomonadati</taxon>
        <taxon>Pseudomonadota</taxon>
        <taxon>Betaproteobacteria</taxon>
        <taxon>Burkholderiales</taxon>
        <taxon>Sphaerotilaceae</taxon>
        <taxon>Inhella</taxon>
    </lineage>
</organism>
<name>A0A3S2UJI5_9BURK</name>
<evidence type="ECO:0000256" key="1">
    <source>
        <dbReference type="SAM" id="MobiDB-lite"/>
    </source>
</evidence>
<keyword evidence="4" id="KW-1185">Reference proteome</keyword>
<dbReference type="Gene3D" id="3.30.420.40">
    <property type="match status" value="2"/>
</dbReference>
<gene>
    <name evidence="3" type="ORF">EOD73_00700</name>
</gene>
<feature type="domain" description="ATPase BadF/BadG/BcrA/BcrD type" evidence="2">
    <location>
        <begin position="46"/>
        <end position="308"/>
    </location>
</feature>
<protein>
    <submittedName>
        <fullName evidence="3">ATPase</fullName>
    </submittedName>
</protein>
<evidence type="ECO:0000313" key="3">
    <source>
        <dbReference type="EMBL" id="RVT87581.1"/>
    </source>
</evidence>
<dbReference type="Proteomes" id="UP000288587">
    <property type="component" value="Unassembled WGS sequence"/>
</dbReference>